<evidence type="ECO:0000313" key="2">
    <source>
        <dbReference type="Proteomes" id="UP000036987"/>
    </source>
</evidence>
<accession>A0A0K9NNL1</accession>
<gene>
    <name evidence="1" type="ORF">ZOSMA_83G00220</name>
</gene>
<reference evidence="2" key="1">
    <citation type="journal article" date="2016" name="Nature">
        <title>The genome of the seagrass Zostera marina reveals angiosperm adaptation to the sea.</title>
        <authorList>
            <person name="Olsen J.L."/>
            <person name="Rouze P."/>
            <person name="Verhelst B."/>
            <person name="Lin Y.-C."/>
            <person name="Bayer T."/>
            <person name="Collen J."/>
            <person name="Dattolo E."/>
            <person name="De Paoli E."/>
            <person name="Dittami S."/>
            <person name="Maumus F."/>
            <person name="Michel G."/>
            <person name="Kersting A."/>
            <person name="Lauritano C."/>
            <person name="Lohaus R."/>
            <person name="Toepel M."/>
            <person name="Tonon T."/>
            <person name="Vanneste K."/>
            <person name="Amirebrahimi M."/>
            <person name="Brakel J."/>
            <person name="Bostroem C."/>
            <person name="Chovatia M."/>
            <person name="Grimwood J."/>
            <person name="Jenkins J.W."/>
            <person name="Jueterbock A."/>
            <person name="Mraz A."/>
            <person name="Stam W.T."/>
            <person name="Tice H."/>
            <person name="Bornberg-Bauer E."/>
            <person name="Green P.J."/>
            <person name="Pearson G.A."/>
            <person name="Procaccini G."/>
            <person name="Duarte C.M."/>
            <person name="Schmutz J."/>
            <person name="Reusch T.B.H."/>
            <person name="Van de Peer Y."/>
        </authorList>
    </citation>
    <scope>NUCLEOTIDE SEQUENCE [LARGE SCALE GENOMIC DNA]</scope>
    <source>
        <strain evidence="2">cv. Finnish</strain>
    </source>
</reference>
<dbReference type="PANTHER" id="PTHR15663:SF4">
    <property type="entry name" value="COMM DOMAIN-CONTAINING PROTEIN 9"/>
    <property type="match status" value="1"/>
</dbReference>
<dbReference type="EMBL" id="LFYR01002038">
    <property type="protein sequence ID" value="KMZ57647.1"/>
    <property type="molecule type" value="Genomic_DNA"/>
</dbReference>
<dbReference type="STRING" id="29655.A0A0K9NNL1"/>
<comment type="caution">
    <text evidence="1">The sequence shown here is derived from an EMBL/GenBank/DDBJ whole genome shotgun (WGS) entry which is preliminary data.</text>
</comment>
<keyword evidence="2" id="KW-1185">Reference proteome</keyword>
<evidence type="ECO:0000313" key="1">
    <source>
        <dbReference type="EMBL" id="KMZ57647.1"/>
    </source>
</evidence>
<name>A0A0K9NNL1_ZOSMR</name>
<dbReference type="OrthoDB" id="64318at2759"/>
<proteinExistence type="predicted"/>
<dbReference type="InterPro" id="IPR037360">
    <property type="entry name" value="COMMD9"/>
</dbReference>
<sequence length="193" mass="22042">MEGGRYSLWRHLPLLVQSNSKESVEYILQMLWRTRNTGLDSADRNILRGMLQIQSDSDLDPLLLCLRMLILKCVGENPNKDGVQKLFPSEVPTELQKLLSILLLKYLQEWREDLAKEQTSVPRLKAMACNVADDESQDLENKTVAIINLKLQSDVKSLSEESDVKFGLTKETLETLLDSMYAIRDHFTTTTVT</sequence>
<dbReference type="OMA" id="HMPIALN"/>
<protein>
    <submittedName>
        <fullName evidence="1">Putative COMM domain-containing protein</fullName>
    </submittedName>
</protein>
<organism evidence="1 2">
    <name type="scientific">Zostera marina</name>
    <name type="common">Eelgrass</name>
    <dbReference type="NCBI Taxonomy" id="29655"/>
    <lineage>
        <taxon>Eukaryota</taxon>
        <taxon>Viridiplantae</taxon>
        <taxon>Streptophyta</taxon>
        <taxon>Embryophyta</taxon>
        <taxon>Tracheophyta</taxon>
        <taxon>Spermatophyta</taxon>
        <taxon>Magnoliopsida</taxon>
        <taxon>Liliopsida</taxon>
        <taxon>Zosteraceae</taxon>
        <taxon>Zostera</taxon>
    </lineage>
</organism>
<dbReference type="Proteomes" id="UP000036987">
    <property type="component" value="Unassembled WGS sequence"/>
</dbReference>
<dbReference type="PANTHER" id="PTHR15663">
    <property type="entry name" value="COMM DOMAIN-CONTAINING PROTEIN 9"/>
    <property type="match status" value="1"/>
</dbReference>
<dbReference type="AlphaFoldDB" id="A0A0K9NNL1"/>